<sequence length="445" mass="49390">MGVAMVELVELRLMDWKTKEPFTLRGQRIFTAHEEPSCSFADLEHEGGNIGRALQGPIRRCSMTRGSDCTVKLRPVMVHGQLVCLPSVLTSKVGLPWSEGPLDYQGGGRPAWRDHITAGGINAYNGHLIITTARRAEELSALGDAHARAGPPLYKAEPVEHAIELRRARSIERATDPRRAARKWEATLKKNRGSPHTAPAGRSGDFHGFISTKEPRGSRNLISDVEPKLQRKSPVKKPRDCDGIHDNLSKELLRMLAAEGRHGPGRVYPERSPRDSSYPFADKKARGSPYPAPAKRVRHDPMDTSMNFERQVSVVQPMPKLDEEPYFNFRGPVPSPTPPIPEPLSPSPWCAPIEDDVSPDLAMAFPEPEAMNVTMLESEVPVVADPVALPESGEPIPVQSTDLIPSYGYEDFMREFNRLLEEECPELTMPEPIAYGSKRLPEDSE</sequence>
<accession>A0AAV2IX96</accession>
<feature type="region of interest" description="Disordered" evidence="1">
    <location>
        <begin position="262"/>
        <end position="300"/>
    </location>
</feature>
<evidence type="ECO:0000256" key="1">
    <source>
        <dbReference type="SAM" id="MobiDB-lite"/>
    </source>
</evidence>
<evidence type="ECO:0000313" key="3">
    <source>
        <dbReference type="Proteomes" id="UP001497482"/>
    </source>
</evidence>
<name>A0AAV2IX96_KNICA</name>
<proteinExistence type="predicted"/>
<protein>
    <submittedName>
        <fullName evidence="2">Uncharacterized protein</fullName>
    </submittedName>
</protein>
<evidence type="ECO:0000313" key="2">
    <source>
        <dbReference type="EMBL" id="CAL1569909.1"/>
    </source>
</evidence>
<organism evidence="2 3">
    <name type="scientific">Knipowitschia caucasica</name>
    <name type="common">Caucasian dwarf goby</name>
    <name type="synonym">Pomatoschistus caucasicus</name>
    <dbReference type="NCBI Taxonomy" id="637954"/>
    <lineage>
        <taxon>Eukaryota</taxon>
        <taxon>Metazoa</taxon>
        <taxon>Chordata</taxon>
        <taxon>Craniata</taxon>
        <taxon>Vertebrata</taxon>
        <taxon>Euteleostomi</taxon>
        <taxon>Actinopterygii</taxon>
        <taxon>Neopterygii</taxon>
        <taxon>Teleostei</taxon>
        <taxon>Neoteleostei</taxon>
        <taxon>Acanthomorphata</taxon>
        <taxon>Gobiaria</taxon>
        <taxon>Gobiiformes</taxon>
        <taxon>Gobioidei</taxon>
        <taxon>Gobiidae</taxon>
        <taxon>Gobiinae</taxon>
        <taxon>Knipowitschia</taxon>
    </lineage>
</organism>
<keyword evidence="3" id="KW-1185">Reference proteome</keyword>
<gene>
    <name evidence="2" type="ORF">KC01_LOCUS2272</name>
</gene>
<dbReference type="AlphaFoldDB" id="A0AAV2IX96"/>
<feature type="region of interest" description="Disordered" evidence="1">
    <location>
        <begin position="189"/>
        <end position="221"/>
    </location>
</feature>
<dbReference type="EMBL" id="OZ035823">
    <property type="protein sequence ID" value="CAL1569909.1"/>
    <property type="molecule type" value="Genomic_DNA"/>
</dbReference>
<dbReference type="Proteomes" id="UP001497482">
    <property type="component" value="Chromosome 1"/>
</dbReference>
<reference evidence="2 3" key="1">
    <citation type="submission" date="2024-04" db="EMBL/GenBank/DDBJ databases">
        <authorList>
            <person name="Waldvogel A.-M."/>
            <person name="Schoenle A."/>
        </authorList>
    </citation>
    <scope>NUCLEOTIDE SEQUENCE [LARGE SCALE GENOMIC DNA]</scope>
</reference>